<evidence type="ECO:0000313" key="3">
    <source>
        <dbReference type="Proteomes" id="UP000464787"/>
    </source>
</evidence>
<keyword evidence="1" id="KW-1133">Transmembrane helix</keyword>
<reference evidence="2 3" key="1">
    <citation type="submission" date="2020-01" db="EMBL/GenBank/DDBJ databases">
        <title>Genome sequencing of strain KACC 21265.</title>
        <authorList>
            <person name="Heo J."/>
            <person name="Kim S.-J."/>
            <person name="Kim J.-S."/>
            <person name="Hong S.-B."/>
            <person name="Kwon S.-W."/>
        </authorList>
    </citation>
    <scope>NUCLEOTIDE SEQUENCE [LARGE SCALE GENOMIC DNA]</scope>
    <source>
        <strain evidence="2 3">KACC 21265</strain>
    </source>
</reference>
<accession>A0A857J0Q7</accession>
<evidence type="ECO:0000256" key="1">
    <source>
        <dbReference type="SAM" id="Phobius"/>
    </source>
</evidence>
<feature type="transmembrane region" description="Helical" evidence="1">
    <location>
        <begin position="12"/>
        <end position="31"/>
    </location>
</feature>
<keyword evidence="3" id="KW-1185">Reference proteome</keyword>
<dbReference type="RefSeq" id="WP_160550056.1">
    <property type="nucleotide sequence ID" value="NZ_CP047650.1"/>
</dbReference>
<gene>
    <name evidence="2" type="ORF">GT347_00105</name>
</gene>
<proteinExistence type="predicted"/>
<feature type="transmembrane region" description="Helical" evidence="1">
    <location>
        <begin position="37"/>
        <end position="59"/>
    </location>
</feature>
<evidence type="ECO:0000313" key="2">
    <source>
        <dbReference type="EMBL" id="QHI96538.1"/>
    </source>
</evidence>
<protein>
    <submittedName>
        <fullName evidence="2">Uncharacterized protein</fullName>
    </submittedName>
</protein>
<dbReference type="AlphaFoldDB" id="A0A857J0Q7"/>
<keyword evidence="1" id="KW-0812">Transmembrane</keyword>
<dbReference type="KEGG" id="xyk:GT347_00105"/>
<dbReference type="Proteomes" id="UP000464787">
    <property type="component" value="Chromosome"/>
</dbReference>
<name>A0A857J0Q7_9BURK</name>
<dbReference type="EMBL" id="CP047650">
    <property type="protein sequence ID" value="QHI96538.1"/>
    <property type="molecule type" value="Genomic_DNA"/>
</dbReference>
<sequence>MATPSTIARIERLIWILIYVGVLAAVLGIAVRDARAGTGIALMVLGGVMAAAGVVLIFVRARLREDA</sequence>
<keyword evidence="1" id="KW-0472">Membrane</keyword>
<organism evidence="2 3">
    <name type="scientific">Xylophilus rhododendri</name>
    <dbReference type="NCBI Taxonomy" id="2697032"/>
    <lineage>
        <taxon>Bacteria</taxon>
        <taxon>Pseudomonadati</taxon>
        <taxon>Pseudomonadota</taxon>
        <taxon>Betaproteobacteria</taxon>
        <taxon>Burkholderiales</taxon>
        <taxon>Xylophilus</taxon>
    </lineage>
</organism>